<evidence type="ECO:0000313" key="4">
    <source>
        <dbReference type="Proteomes" id="UP000559010"/>
    </source>
</evidence>
<dbReference type="Proteomes" id="UP000559010">
    <property type="component" value="Unassembled WGS sequence"/>
</dbReference>
<comment type="caution">
    <text evidence="3">The sequence shown here is derived from an EMBL/GenBank/DDBJ whole genome shotgun (WGS) entry which is preliminary data.</text>
</comment>
<proteinExistence type="inferred from homology"/>
<dbReference type="Gene3D" id="3.40.50.720">
    <property type="entry name" value="NAD(P)-binding Rossmann-like Domain"/>
    <property type="match status" value="1"/>
</dbReference>
<dbReference type="PANTHER" id="PTHR43477:SF1">
    <property type="entry name" value="DIHYDROANTICAPSIN 7-DEHYDROGENASE"/>
    <property type="match status" value="1"/>
</dbReference>
<evidence type="ECO:0000256" key="2">
    <source>
        <dbReference type="ARBA" id="ARBA00023002"/>
    </source>
</evidence>
<dbReference type="InterPro" id="IPR051122">
    <property type="entry name" value="SDR_DHRS6-like"/>
</dbReference>
<accession>A0A848J0K9</accession>
<organism evidence="3 4">
    <name type="scientific">Marinigracilibium pacificum</name>
    <dbReference type="NCBI Taxonomy" id="2729599"/>
    <lineage>
        <taxon>Bacteria</taxon>
        <taxon>Pseudomonadati</taxon>
        <taxon>Bacteroidota</taxon>
        <taxon>Cytophagia</taxon>
        <taxon>Cytophagales</taxon>
        <taxon>Flammeovirgaceae</taxon>
        <taxon>Marinigracilibium</taxon>
    </lineage>
</organism>
<keyword evidence="2" id="KW-0560">Oxidoreductase</keyword>
<dbReference type="PANTHER" id="PTHR43477">
    <property type="entry name" value="DIHYDROANTICAPSIN 7-DEHYDROGENASE"/>
    <property type="match status" value="1"/>
</dbReference>
<name>A0A848J0K9_9BACT</name>
<reference evidence="3 4" key="1">
    <citation type="submission" date="2020-04" db="EMBL/GenBank/DDBJ databases">
        <title>Flammeovirgaceae bacterium KN852 isolated from deep sea.</title>
        <authorList>
            <person name="Zhang D.-C."/>
        </authorList>
    </citation>
    <scope>NUCLEOTIDE SEQUENCE [LARGE SCALE GENOMIC DNA]</scope>
    <source>
        <strain evidence="3 4">KN852</strain>
    </source>
</reference>
<dbReference type="SUPFAM" id="SSF51735">
    <property type="entry name" value="NAD(P)-binding Rossmann-fold domains"/>
    <property type="match status" value="1"/>
</dbReference>
<evidence type="ECO:0000313" key="3">
    <source>
        <dbReference type="EMBL" id="NMM49055.1"/>
    </source>
</evidence>
<dbReference type="InterPro" id="IPR036291">
    <property type="entry name" value="NAD(P)-bd_dom_sf"/>
</dbReference>
<comment type="similarity">
    <text evidence="1">Belongs to the short-chain dehydrogenases/reductases (SDR) family.</text>
</comment>
<sequence>MSAKKTIAIIGGSSGIGLATVKLLAERGHEILVFSRHFEESIENVRHVKLDVLSDDITPELFPEKLDGLAYCPGSINLKPFQSLKADDFQSDIEINVLGAIKVLGTAMKSLKKGNDPSVVLFSTVAVQTGMPYHTSVAASKGAIEGITRSLAAEWAPKVRVNAVAPSLTDTPMASQLLSDERKRELGAKRHPLKRVGTPNDIAKAVTYLLSEDSSWITGQIFKIDGGMGDLQIPG</sequence>
<dbReference type="AlphaFoldDB" id="A0A848J0K9"/>
<dbReference type="RefSeq" id="WP_169681606.1">
    <property type="nucleotide sequence ID" value="NZ_JABBNU010000006.1"/>
</dbReference>
<dbReference type="PRINTS" id="PR00081">
    <property type="entry name" value="GDHRDH"/>
</dbReference>
<evidence type="ECO:0000256" key="1">
    <source>
        <dbReference type="ARBA" id="ARBA00006484"/>
    </source>
</evidence>
<dbReference type="EMBL" id="JABBNU010000006">
    <property type="protein sequence ID" value="NMM49055.1"/>
    <property type="molecule type" value="Genomic_DNA"/>
</dbReference>
<dbReference type="CDD" id="cd05233">
    <property type="entry name" value="SDR_c"/>
    <property type="match status" value="1"/>
</dbReference>
<protein>
    <submittedName>
        <fullName evidence="3">SDR family oxidoreductase</fullName>
    </submittedName>
</protein>
<dbReference type="InterPro" id="IPR002347">
    <property type="entry name" value="SDR_fam"/>
</dbReference>
<keyword evidence="4" id="KW-1185">Reference proteome</keyword>
<gene>
    <name evidence="3" type="ORF">HH304_11650</name>
</gene>
<dbReference type="Pfam" id="PF13561">
    <property type="entry name" value="adh_short_C2"/>
    <property type="match status" value="1"/>
</dbReference>
<dbReference type="GO" id="GO:0016491">
    <property type="term" value="F:oxidoreductase activity"/>
    <property type="evidence" value="ECO:0007669"/>
    <property type="project" value="UniProtKB-KW"/>
</dbReference>